<organism evidence="2 3">
    <name type="scientific">Halalkalibacter kiskunsagensis</name>
    <dbReference type="NCBI Taxonomy" id="1548599"/>
    <lineage>
        <taxon>Bacteria</taxon>
        <taxon>Bacillati</taxon>
        <taxon>Bacillota</taxon>
        <taxon>Bacilli</taxon>
        <taxon>Bacillales</taxon>
        <taxon>Bacillaceae</taxon>
        <taxon>Halalkalibacter</taxon>
    </lineage>
</organism>
<keyword evidence="3" id="KW-1185">Reference proteome</keyword>
<protein>
    <recommendedName>
        <fullName evidence="4">Citrate transporter</fullName>
    </recommendedName>
</protein>
<feature type="transmembrane region" description="Helical" evidence="1">
    <location>
        <begin position="275"/>
        <end position="297"/>
    </location>
</feature>
<reference evidence="2 3" key="1">
    <citation type="submission" date="2024-09" db="EMBL/GenBank/DDBJ databases">
        <authorList>
            <person name="Sun Q."/>
            <person name="Mori K."/>
        </authorList>
    </citation>
    <scope>NUCLEOTIDE SEQUENCE [LARGE SCALE GENOMIC DNA]</scope>
    <source>
        <strain evidence="2 3">NCAIM B.02610</strain>
    </source>
</reference>
<feature type="transmembrane region" description="Helical" evidence="1">
    <location>
        <begin position="309"/>
        <end position="333"/>
    </location>
</feature>
<keyword evidence="1" id="KW-0812">Transmembrane</keyword>
<sequence>MDLTAPHWIYLIGTLIIILTMLVRQNVVVPAVLMTFFIGWVYTGSFFSGLQTIFQASLTAAGELFNIFLIIAIMTALLHSLKAIGADEQMITPFQRVMKNGHISFWVIVGATYAISLFFWPTPAVPLIGALLIPVAIRAGLPPVAAAIAISLAGQGMALSADYMIQIAPMLNATSAGVAVEPVANRAFVLSIITGVVALTYAYFSIRKSIQKPSKKHLIEWEKHGSIETDETSVTTKQSKKQRVFFALFVPISFLIIVVYMVLSMFTDAIPSMEGGAGAALIGGTAVILLVTASSFYNLRNSLTNVSDFLVKGFVFAFKAMGPVIPIAGFFFIGSGEFSAKILGVSAETPPSFLFDLVQAGQQINLRVAF</sequence>
<dbReference type="RefSeq" id="WP_335964182.1">
    <property type="nucleotide sequence ID" value="NZ_JAXBLX010000097.1"/>
</dbReference>
<dbReference type="EMBL" id="JBHLUX010000088">
    <property type="protein sequence ID" value="MFC0472856.1"/>
    <property type="molecule type" value="Genomic_DNA"/>
</dbReference>
<feature type="transmembrane region" description="Helical" evidence="1">
    <location>
        <begin position="102"/>
        <end position="121"/>
    </location>
</feature>
<evidence type="ECO:0000256" key="1">
    <source>
        <dbReference type="SAM" id="Phobius"/>
    </source>
</evidence>
<keyword evidence="1" id="KW-0472">Membrane</keyword>
<gene>
    <name evidence="2" type="ORF">ACFFHM_20795</name>
</gene>
<name>A0ABV6KHP3_9BACI</name>
<feature type="transmembrane region" description="Helical" evidence="1">
    <location>
        <begin position="186"/>
        <end position="206"/>
    </location>
</feature>
<keyword evidence="1" id="KW-1133">Transmembrane helix</keyword>
<evidence type="ECO:0000313" key="2">
    <source>
        <dbReference type="EMBL" id="MFC0472856.1"/>
    </source>
</evidence>
<evidence type="ECO:0008006" key="4">
    <source>
        <dbReference type="Google" id="ProtNLM"/>
    </source>
</evidence>
<feature type="transmembrane region" description="Helical" evidence="1">
    <location>
        <begin position="31"/>
        <end position="54"/>
    </location>
</feature>
<dbReference type="Proteomes" id="UP001589838">
    <property type="component" value="Unassembled WGS sequence"/>
</dbReference>
<comment type="caution">
    <text evidence="2">The sequence shown here is derived from an EMBL/GenBank/DDBJ whole genome shotgun (WGS) entry which is preliminary data.</text>
</comment>
<feature type="transmembrane region" description="Helical" evidence="1">
    <location>
        <begin position="6"/>
        <end position="24"/>
    </location>
</feature>
<evidence type="ECO:0000313" key="3">
    <source>
        <dbReference type="Proteomes" id="UP001589838"/>
    </source>
</evidence>
<feature type="transmembrane region" description="Helical" evidence="1">
    <location>
        <begin position="60"/>
        <end position="81"/>
    </location>
</feature>
<accession>A0ABV6KHP3</accession>
<proteinExistence type="predicted"/>
<feature type="transmembrane region" description="Helical" evidence="1">
    <location>
        <begin position="244"/>
        <end position="263"/>
    </location>
</feature>